<organism evidence="2 3">
    <name type="scientific">Candidatus Vagococcus giribetii</name>
    <dbReference type="NCBI Taxonomy" id="2230876"/>
    <lineage>
        <taxon>Bacteria</taxon>
        <taxon>Bacillati</taxon>
        <taxon>Bacillota</taxon>
        <taxon>Bacilli</taxon>
        <taxon>Lactobacillales</taxon>
        <taxon>Enterococcaceae</taxon>
        <taxon>Vagococcus</taxon>
    </lineage>
</organism>
<keyword evidence="3" id="KW-1185">Reference proteome</keyword>
<dbReference type="EMBL" id="JAFLVX010000032">
    <property type="protein sequence ID" value="MBO0477660.1"/>
    <property type="molecule type" value="Genomic_DNA"/>
</dbReference>
<dbReference type="PANTHER" id="PTHR39203">
    <property type="entry name" value="CYTOPLASMIC PROTEIN-RELATED"/>
    <property type="match status" value="1"/>
</dbReference>
<evidence type="ECO:0000313" key="2">
    <source>
        <dbReference type="EMBL" id="MBO0477660.1"/>
    </source>
</evidence>
<reference evidence="2 3" key="1">
    <citation type="submission" date="2021-03" db="EMBL/GenBank/DDBJ databases">
        <title>Enterococcal diversity collection.</title>
        <authorList>
            <person name="Gilmore M.S."/>
            <person name="Schwartzman J."/>
            <person name="Van Tyne D."/>
            <person name="Martin M."/>
            <person name="Earl A.M."/>
            <person name="Manson A.L."/>
            <person name="Straub T."/>
            <person name="Salamzade R."/>
            <person name="Saavedra J."/>
            <person name="Lebreton F."/>
            <person name="Prichula J."/>
            <person name="Schaufler K."/>
            <person name="Gaca A."/>
            <person name="Sgardioli B."/>
            <person name="Wagenaar J."/>
            <person name="Strong T."/>
        </authorList>
    </citation>
    <scope>NUCLEOTIDE SEQUENCE [LARGE SCALE GENOMIC DNA]</scope>
    <source>
        <strain evidence="2 3">DIV0080</strain>
    </source>
</reference>
<dbReference type="Gene3D" id="3.10.400.10">
    <property type="entry name" value="Sulfate adenylyltransferase"/>
    <property type="match status" value="1"/>
</dbReference>
<sequence length="129" mass="15093">MKKVVRFGSERDEQTYLAHLVLDGVKIATSSLKELQELMTKPKTSLNDRWIIQNGWAEEVCQVDVTTVELIPFGEVTERFAIDEGDGSYENWYNIHSHYYQQLLNKYDRVLSDETILECVYFKLITKKP</sequence>
<evidence type="ECO:0000259" key="1">
    <source>
        <dbReference type="SMART" id="SM01022"/>
    </source>
</evidence>
<dbReference type="SUPFAM" id="SSF88697">
    <property type="entry name" value="PUA domain-like"/>
    <property type="match status" value="1"/>
</dbReference>
<dbReference type="InterPro" id="IPR009326">
    <property type="entry name" value="DUF984"/>
</dbReference>
<dbReference type="InterPro" id="IPR015947">
    <property type="entry name" value="PUA-like_sf"/>
</dbReference>
<dbReference type="Pfam" id="PF04266">
    <property type="entry name" value="ASCH"/>
    <property type="match status" value="1"/>
</dbReference>
<name>A0ABS3HVD1_9ENTE</name>
<dbReference type="PANTHER" id="PTHR39203:SF1">
    <property type="entry name" value="CYTOPLASMIC PROTEIN"/>
    <property type="match status" value="1"/>
</dbReference>
<feature type="domain" description="ASCH" evidence="1">
    <location>
        <begin position="5"/>
        <end position="126"/>
    </location>
</feature>
<dbReference type="InterPro" id="IPR007374">
    <property type="entry name" value="ASCH_domain"/>
</dbReference>
<comment type="caution">
    <text evidence="2">The sequence shown here is derived from an EMBL/GenBank/DDBJ whole genome shotgun (WGS) entry which is preliminary data.</text>
</comment>
<evidence type="ECO:0000313" key="3">
    <source>
        <dbReference type="Proteomes" id="UP000664857"/>
    </source>
</evidence>
<accession>A0ABS3HVD1</accession>
<dbReference type="Proteomes" id="UP000664857">
    <property type="component" value="Unassembled WGS sequence"/>
</dbReference>
<gene>
    <name evidence="2" type="ORF">DOK76_11295</name>
</gene>
<proteinExistence type="predicted"/>
<dbReference type="SMART" id="SM01022">
    <property type="entry name" value="ASCH"/>
    <property type="match status" value="1"/>
</dbReference>
<protein>
    <submittedName>
        <fullName evidence="2">ASCH domain-containing protein</fullName>
    </submittedName>
</protein>
<dbReference type="RefSeq" id="WP_206967838.1">
    <property type="nucleotide sequence ID" value="NZ_JAFLVX010000032.1"/>
</dbReference>